<gene>
    <name evidence="2" type="primary">ORF140_2</name>
    <name evidence="2" type="ORF">HusqMp83</name>
</gene>
<organism evidence="2">
    <name type="scientific">Phlegmariurus squarrosus</name>
    <name type="common">Rock tassel fern</name>
    <name type="synonym">Lycopodium squarrosum</name>
    <dbReference type="NCBI Taxonomy" id="73615"/>
    <lineage>
        <taxon>Eukaryota</taxon>
        <taxon>Viridiplantae</taxon>
        <taxon>Streptophyta</taxon>
        <taxon>Embryophyta</taxon>
        <taxon>Tracheophyta</taxon>
        <taxon>Lycopodiopsida</taxon>
        <taxon>Lycopodiales</taxon>
        <taxon>Lycopodiaceae</taxon>
        <taxon>Huperzioideae</taxon>
        <taxon>Phlegmariurus</taxon>
    </lineage>
</organism>
<evidence type="ECO:0000256" key="1">
    <source>
        <dbReference type="SAM" id="SignalP"/>
    </source>
</evidence>
<feature type="signal peptide" evidence="1">
    <location>
        <begin position="1"/>
        <end position="28"/>
    </location>
</feature>
<keyword evidence="1" id="KW-0732">Signal</keyword>
<evidence type="ECO:0000313" key="2">
    <source>
        <dbReference type="EMBL" id="AEV55770.1"/>
    </source>
</evidence>
<name>H9M863_PHLSQ</name>
<evidence type="ECO:0008006" key="3">
    <source>
        <dbReference type="Google" id="ProtNLM"/>
    </source>
</evidence>
<dbReference type="RefSeq" id="YP_006234323.1">
    <property type="nucleotide sequence ID" value="NC_017755.1"/>
</dbReference>
<dbReference type="AlphaFoldDB" id="H9M863"/>
<keyword evidence="2" id="KW-0496">Mitochondrion</keyword>
<protein>
    <recommendedName>
        <fullName evidence="3">Secreted protein</fullName>
    </recommendedName>
</protein>
<reference evidence="2" key="1">
    <citation type="journal article" date="2012" name="PLoS ONE">
        <title>The Mitochondrial Genome of the Lycophyte Huperzia squarrosa: The Most Archaic Form in Vascular Plants.</title>
        <authorList>
            <person name="Liu Y."/>
            <person name="Wang B."/>
            <person name="Cui P."/>
            <person name="Li L."/>
            <person name="Xue J.Y."/>
            <person name="Yu J."/>
            <person name="Qiu Y.L."/>
        </authorList>
    </citation>
    <scope>NUCLEOTIDE SEQUENCE</scope>
</reference>
<sequence length="140" mass="15970">MPLLTWSGMQLCWSAFCICHWYSMSTLALKKCPKAPRRPWDTDGSISSWPIKLVPFPTIWSIFCPGQVRPGGRRQTCATHKRGYLVVRARGWFPVHCCPEALSVVGYEGRDSWLEVTPVSFCNREVARVPPRWSFGGLLR</sequence>
<proteinExistence type="predicted"/>
<dbReference type="GeneID" id="12354405"/>
<geneLocation type="mitochondrion" evidence="2"/>
<feature type="chain" id="PRO_5003621557" description="Secreted protein" evidence="1">
    <location>
        <begin position="29"/>
        <end position="140"/>
    </location>
</feature>
<accession>H9M863</accession>
<dbReference type="EMBL" id="JQ002659">
    <property type="protein sequence ID" value="AEV55770.1"/>
    <property type="molecule type" value="Genomic_DNA"/>
</dbReference>